<sequence>MLEINSIFPTELFSKVNKSNGNRRFFLFQREFPCYEIIGFKVSGCNFQPSRMLINEMANSQICCTFVFEMDCPYMNGKLADNKYYG</sequence>
<keyword evidence="2" id="KW-1185">Reference proteome</keyword>
<evidence type="ECO:0000313" key="2">
    <source>
        <dbReference type="Proteomes" id="UP000001635"/>
    </source>
</evidence>
<evidence type="ECO:0000313" key="1">
    <source>
        <dbReference type="EMBL" id="AEL26521.1"/>
    </source>
</evidence>
<dbReference type="Proteomes" id="UP000001635">
    <property type="component" value="Chromosome"/>
</dbReference>
<accession>G0J019</accession>
<dbReference type="KEGG" id="cmr:Cycma_2782"/>
<protein>
    <submittedName>
        <fullName evidence="1">Uncharacterized protein</fullName>
    </submittedName>
</protein>
<dbReference type="HOGENOM" id="CLU_2492649_0_0_10"/>
<name>G0J019_CYCMS</name>
<dbReference type="AlphaFoldDB" id="G0J019"/>
<dbReference type="EMBL" id="CP002955">
    <property type="protein sequence ID" value="AEL26521.1"/>
    <property type="molecule type" value="Genomic_DNA"/>
</dbReference>
<dbReference type="STRING" id="880070.Cycma_2782"/>
<gene>
    <name evidence="1" type="ordered locus">Cycma_2782</name>
</gene>
<proteinExistence type="predicted"/>
<reference evidence="2" key="1">
    <citation type="submission" date="2011-07" db="EMBL/GenBank/DDBJ databases">
        <title>The complete genome of Cyclobacterium marinum DSM 745.</title>
        <authorList>
            <person name="Lucas S."/>
            <person name="Han J."/>
            <person name="Lapidus A."/>
            <person name="Bruce D."/>
            <person name="Goodwin L."/>
            <person name="Pitluck S."/>
            <person name="Peters L."/>
            <person name="Kyrpides N."/>
            <person name="Mavromatis K."/>
            <person name="Ivanova N."/>
            <person name="Ovchinnikova G."/>
            <person name="Chertkov O."/>
            <person name="Detter J.C."/>
            <person name="Tapia R."/>
            <person name="Han C."/>
            <person name="Land M."/>
            <person name="Hauser L."/>
            <person name="Markowitz V."/>
            <person name="Cheng J.-F."/>
            <person name="Hugenholtz P."/>
            <person name="Woyke T."/>
            <person name="Wu D."/>
            <person name="Tindall B."/>
            <person name="Schuetze A."/>
            <person name="Brambilla E."/>
            <person name="Klenk H.-P."/>
            <person name="Eisen J.A."/>
        </authorList>
    </citation>
    <scope>NUCLEOTIDE SEQUENCE [LARGE SCALE GENOMIC DNA]</scope>
    <source>
        <strain evidence="2">ATCC 25205 / DSM 745 / LMG 13164 / NCIMB 1802</strain>
    </source>
</reference>
<organism evidence="1 2">
    <name type="scientific">Cyclobacterium marinum (strain ATCC 25205 / DSM 745 / LMG 13164 / NCIMB 1802)</name>
    <name type="common">Flectobacillus marinus</name>
    <dbReference type="NCBI Taxonomy" id="880070"/>
    <lineage>
        <taxon>Bacteria</taxon>
        <taxon>Pseudomonadati</taxon>
        <taxon>Bacteroidota</taxon>
        <taxon>Cytophagia</taxon>
        <taxon>Cytophagales</taxon>
        <taxon>Cyclobacteriaceae</taxon>
        <taxon>Cyclobacterium</taxon>
    </lineage>
</organism>